<gene>
    <name evidence="1" type="ORF">HMPREF2087_00277</name>
</gene>
<organism evidence="1 2">
    <name type="scientific">Helicobacter canis NCTC 12740</name>
    <dbReference type="NCBI Taxonomy" id="1357399"/>
    <lineage>
        <taxon>Bacteria</taxon>
        <taxon>Pseudomonadati</taxon>
        <taxon>Campylobacterota</taxon>
        <taxon>Epsilonproteobacteria</taxon>
        <taxon>Campylobacterales</taxon>
        <taxon>Helicobacteraceae</taxon>
        <taxon>Helicobacter</taxon>
    </lineage>
</organism>
<dbReference type="PATRIC" id="fig|1357399.3.peg.291"/>
<evidence type="ECO:0000313" key="1">
    <source>
        <dbReference type="EMBL" id="ETD27365.1"/>
    </source>
</evidence>
<dbReference type="EMBL" id="AZJJ01000001">
    <property type="protein sequence ID" value="ETD27365.1"/>
    <property type="molecule type" value="Genomic_DNA"/>
</dbReference>
<dbReference type="RefSeq" id="WP_023929189.1">
    <property type="nucleotide sequence ID" value="NZ_KI669458.1"/>
</dbReference>
<comment type="caution">
    <text evidence="1">The sequence shown here is derived from an EMBL/GenBank/DDBJ whole genome shotgun (WGS) entry which is preliminary data.</text>
</comment>
<sequence length="137" mass="15545">MEKDFCVEFVDQCGEVFITHPSIQSAKEHLAELPQIPNARQNLKQLGVEVLNIVVKLDSSVGVCVGRIELGEKIVIKIDETWRDDFLQWFGVGARMDSKAMDCHADKSARNDNNAGFWKTLTMWILKPTAKDSRILR</sequence>
<reference evidence="1 2" key="1">
    <citation type="submission" date="2013-10" db="EMBL/GenBank/DDBJ databases">
        <title>The Genome Sequence of Helicobacter canis NCTC 12740.</title>
        <authorList>
            <consortium name="The Broad Institute Genomics Platform"/>
            <person name="Earl A."/>
            <person name="Fox J.G."/>
            <person name="Shen Z."/>
            <person name="Young S.K."/>
            <person name="Zeng Q."/>
            <person name="Gargeya S."/>
            <person name="Fitzgerald M."/>
            <person name="Abouelleil A."/>
            <person name="Alvarado L."/>
            <person name="Chapman S.B."/>
            <person name="Gainer-Dewar J."/>
            <person name="Goldberg J."/>
            <person name="Griggs A."/>
            <person name="Gujja S."/>
            <person name="Hansen M."/>
            <person name="Howarth C."/>
            <person name="Imamovic A."/>
            <person name="Ireland A."/>
            <person name="Larimer J."/>
            <person name="McCowan C."/>
            <person name="Murphy C."/>
            <person name="Pearson M."/>
            <person name="Poon T.W."/>
            <person name="Priest M."/>
            <person name="Roberts A."/>
            <person name="Saif S."/>
            <person name="Shea T."/>
            <person name="Sykes S."/>
            <person name="Wortman J."/>
            <person name="Nusbaum C."/>
            <person name="Birren B."/>
        </authorList>
    </citation>
    <scope>NUCLEOTIDE SEQUENCE [LARGE SCALE GENOMIC DNA]</scope>
    <source>
        <strain evidence="1 2">NCTC 12740</strain>
    </source>
</reference>
<keyword evidence="2" id="KW-1185">Reference proteome</keyword>
<dbReference type="HOGENOM" id="CLU_1862408_0_0_7"/>
<dbReference type="AlphaFoldDB" id="V8CK12"/>
<protein>
    <submittedName>
        <fullName evidence="1">Uncharacterized protein</fullName>
    </submittedName>
</protein>
<dbReference type="Proteomes" id="UP000018688">
    <property type="component" value="Unassembled WGS sequence"/>
</dbReference>
<name>V8CK12_9HELI</name>
<proteinExistence type="predicted"/>
<accession>V8CK12</accession>
<evidence type="ECO:0000313" key="2">
    <source>
        <dbReference type="Proteomes" id="UP000018688"/>
    </source>
</evidence>